<feature type="domain" description="Carrier" evidence="1">
    <location>
        <begin position="3"/>
        <end position="77"/>
    </location>
</feature>
<dbReference type="EMBL" id="QHKI01000030">
    <property type="protein sequence ID" value="RSM80082.1"/>
    <property type="molecule type" value="Genomic_DNA"/>
</dbReference>
<proteinExistence type="predicted"/>
<protein>
    <submittedName>
        <fullName evidence="2">Acyl carrier protein</fullName>
    </submittedName>
</protein>
<dbReference type="Gene3D" id="1.10.1200.10">
    <property type="entry name" value="ACP-like"/>
    <property type="match status" value="1"/>
</dbReference>
<dbReference type="InterPro" id="IPR036736">
    <property type="entry name" value="ACP-like_sf"/>
</dbReference>
<accession>A0A428Z2Z2</accession>
<dbReference type="RefSeq" id="WP_037266622.1">
    <property type="nucleotide sequence ID" value="NZ_QHKI01000030.1"/>
</dbReference>
<reference evidence="2 3" key="1">
    <citation type="submission" date="2018-05" db="EMBL/GenBank/DDBJ databases">
        <title>Evolution of GPA BGCs.</title>
        <authorList>
            <person name="Waglechner N."/>
            <person name="Wright G.D."/>
        </authorList>
    </citation>
    <scope>NUCLEOTIDE SEQUENCE [LARGE SCALE GENOMIC DNA]</scope>
    <source>
        <strain evidence="2 3">A82846</strain>
    </source>
</reference>
<name>A0A428Z2Z2_KIBAR</name>
<dbReference type="Pfam" id="PF00550">
    <property type="entry name" value="PP-binding"/>
    <property type="match status" value="1"/>
</dbReference>
<dbReference type="Proteomes" id="UP000287547">
    <property type="component" value="Unassembled WGS sequence"/>
</dbReference>
<dbReference type="InterPro" id="IPR009081">
    <property type="entry name" value="PP-bd_ACP"/>
</dbReference>
<dbReference type="SUPFAM" id="SSF47336">
    <property type="entry name" value="ACP-like"/>
    <property type="match status" value="1"/>
</dbReference>
<gene>
    <name evidence="2" type="ORF">DMH04_30575</name>
</gene>
<dbReference type="OrthoDB" id="3192863at2"/>
<organism evidence="2 3">
    <name type="scientific">Kibdelosporangium aridum</name>
    <dbReference type="NCBI Taxonomy" id="2030"/>
    <lineage>
        <taxon>Bacteria</taxon>
        <taxon>Bacillati</taxon>
        <taxon>Actinomycetota</taxon>
        <taxon>Actinomycetes</taxon>
        <taxon>Pseudonocardiales</taxon>
        <taxon>Pseudonocardiaceae</taxon>
        <taxon>Kibdelosporangium</taxon>
    </lineage>
</organism>
<evidence type="ECO:0000313" key="2">
    <source>
        <dbReference type="EMBL" id="RSM80082.1"/>
    </source>
</evidence>
<dbReference type="AlphaFoldDB" id="A0A428Z2Z2"/>
<comment type="caution">
    <text evidence="2">The sequence shown here is derived from an EMBL/GenBank/DDBJ whole genome shotgun (WGS) entry which is preliminary data.</text>
</comment>
<sequence>MADATYDRLVKLLIDVMGLEDDEVQPSSTFTELDVDSLAMVELVLAAQKEFGVEIGEDDLTPEMTIEQTAQFLEAKAVPTR</sequence>
<evidence type="ECO:0000259" key="1">
    <source>
        <dbReference type="PROSITE" id="PS50075"/>
    </source>
</evidence>
<evidence type="ECO:0000313" key="3">
    <source>
        <dbReference type="Proteomes" id="UP000287547"/>
    </source>
</evidence>
<dbReference type="PROSITE" id="PS50075">
    <property type="entry name" value="CARRIER"/>
    <property type="match status" value="1"/>
</dbReference>